<protein>
    <submittedName>
        <fullName evidence="6">HpcH/HpaI aldolase/citrate lyase family protein</fullName>
    </submittedName>
</protein>
<dbReference type="InterPro" id="IPR040442">
    <property type="entry name" value="Pyrv_kinase-like_dom_sf"/>
</dbReference>
<sequence>MKTTETPESEADHTPDAELTEQDLHAFADIRNERAAKLPARLSRSWLLVNALREDLFEDALRSEADSVIFDMEAAVPDQSKDEARYNVMRTLSSGASAWVRINGMDTDHWDDDVSALITANGLRGVMLAQTEKPEQVTLTAMRLQAGTPVIALIESALGIENATAIASAPGTFRLAFGVNDFRKDTGATEDPMALAYARGKLVVASRVGKLPGPIDGPPAPGDDREKVLAACKVTQSMGMTGKMCLTIEQVEDVNAGLSPSAEELEWARELIEEHEHAQSSRSGLKIADGSYLPRLARAQKIANLADTYGLWRN</sequence>
<keyword evidence="3" id="KW-0460">Magnesium</keyword>
<evidence type="ECO:0000256" key="3">
    <source>
        <dbReference type="ARBA" id="ARBA00022842"/>
    </source>
</evidence>
<dbReference type="SUPFAM" id="SSF51621">
    <property type="entry name" value="Phosphoenolpyruvate/pyruvate domain"/>
    <property type="match status" value="1"/>
</dbReference>
<evidence type="ECO:0000259" key="5">
    <source>
        <dbReference type="Pfam" id="PF03328"/>
    </source>
</evidence>
<name>A0ABW5XG99_9MICO</name>
<proteinExistence type="predicted"/>
<keyword evidence="2" id="KW-0479">Metal-binding</keyword>
<keyword evidence="6" id="KW-0456">Lyase</keyword>
<dbReference type="PANTHER" id="PTHR32308:SF10">
    <property type="entry name" value="CITRATE LYASE SUBUNIT BETA"/>
    <property type="match status" value="1"/>
</dbReference>
<dbReference type="InterPro" id="IPR011206">
    <property type="entry name" value="Citrate_lyase_beta/mcl1/mcl2"/>
</dbReference>
<keyword evidence="7" id="KW-1185">Reference proteome</keyword>
<comment type="cofactor">
    <cofactor evidence="1">
        <name>Mg(2+)</name>
        <dbReference type="ChEBI" id="CHEBI:18420"/>
    </cofactor>
</comment>
<feature type="compositionally biased region" description="Basic and acidic residues" evidence="4">
    <location>
        <begin position="10"/>
        <end position="21"/>
    </location>
</feature>
<feature type="region of interest" description="Disordered" evidence="4">
    <location>
        <begin position="1"/>
        <end position="21"/>
    </location>
</feature>
<dbReference type="RefSeq" id="WP_377466056.1">
    <property type="nucleotide sequence ID" value="NZ_JBHUOP010000002.1"/>
</dbReference>
<dbReference type="InterPro" id="IPR015813">
    <property type="entry name" value="Pyrv/PenolPyrv_kinase-like_dom"/>
</dbReference>
<dbReference type="PANTHER" id="PTHR32308">
    <property type="entry name" value="LYASE BETA SUBUNIT, PUTATIVE (AFU_ORTHOLOGUE AFUA_4G13030)-RELATED"/>
    <property type="match status" value="1"/>
</dbReference>
<reference evidence="7" key="1">
    <citation type="journal article" date="2019" name="Int. J. Syst. Evol. Microbiol.">
        <title>The Global Catalogue of Microorganisms (GCM) 10K type strain sequencing project: providing services to taxonomists for standard genome sequencing and annotation.</title>
        <authorList>
            <consortium name="The Broad Institute Genomics Platform"/>
            <consortium name="The Broad Institute Genome Sequencing Center for Infectious Disease"/>
            <person name="Wu L."/>
            <person name="Ma J."/>
        </authorList>
    </citation>
    <scope>NUCLEOTIDE SEQUENCE [LARGE SCALE GENOMIC DNA]</scope>
    <source>
        <strain evidence="7">KCTC 33576</strain>
    </source>
</reference>
<evidence type="ECO:0000313" key="7">
    <source>
        <dbReference type="Proteomes" id="UP001597391"/>
    </source>
</evidence>
<comment type="caution">
    <text evidence="6">The sequence shown here is derived from an EMBL/GenBank/DDBJ whole genome shotgun (WGS) entry which is preliminary data.</text>
</comment>
<evidence type="ECO:0000256" key="4">
    <source>
        <dbReference type="SAM" id="MobiDB-lite"/>
    </source>
</evidence>
<feature type="domain" description="HpcH/HpaI aldolase/citrate lyase" evidence="5">
    <location>
        <begin position="44"/>
        <end position="246"/>
    </location>
</feature>
<evidence type="ECO:0000256" key="1">
    <source>
        <dbReference type="ARBA" id="ARBA00001946"/>
    </source>
</evidence>
<organism evidence="6 7">
    <name type="scientific">Populibacterium corticicola</name>
    <dbReference type="NCBI Taxonomy" id="1812826"/>
    <lineage>
        <taxon>Bacteria</taxon>
        <taxon>Bacillati</taxon>
        <taxon>Actinomycetota</taxon>
        <taxon>Actinomycetes</taxon>
        <taxon>Micrococcales</taxon>
        <taxon>Jonesiaceae</taxon>
        <taxon>Populibacterium</taxon>
    </lineage>
</organism>
<evidence type="ECO:0000256" key="2">
    <source>
        <dbReference type="ARBA" id="ARBA00022723"/>
    </source>
</evidence>
<gene>
    <name evidence="6" type="ORF">ACFSYH_06745</name>
</gene>
<accession>A0ABW5XG99</accession>
<dbReference type="Pfam" id="PF03328">
    <property type="entry name" value="HpcH_HpaI"/>
    <property type="match status" value="1"/>
</dbReference>
<dbReference type="InterPro" id="IPR005000">
    <property type="entry name" value="Aldolase/citrate-lyase_domain"/>
</dbReference>
<evidence type="ECO:0000313" key="6">
    <source>
        <dbReference type="EMBL" id="MFD2840266.1"/>
    </source>
</evidence>
<dbReference type="PIRSF" id="PIRSF015582">
    <property type="entry name" value="Cit_lyase_B"/>
    <property type="match status" value="1"/>
</dbReference>
<dbReference type="Proteomes" id="UP001597391">
    <property type="component" value="Unassembled WGS sequence"/>
</dbReference>
<dbReference type="EMBL" id="JBHUOP010000002">
    <property type="protein sequence ID" value="MFD2840266.1"/>
    <property type="molecule type" value="Genomic_DNA"/>
</dbReference>
<dbReference type="Gene3D" id="3.20.20.60">
    <property type="entry name" value="Phosphoenolpyruvate-binding domains"/>
    <property type="match status" value="1"/>
</dbReference>
<dbReference type="GO" id="GO:0016829">
    <property type="term" value="F:lyase activity"/>
    <property type="evidence" value="ECO:0007669"/>
    <property type="project" value="UniProtKB-KW"/>
</dbReference>